<dbReference type="AlphaFoldDB" id="A0A5B8I4S8"/>
<proteinExistence type="predicted"/>
<keyword evidence="1" id="KW-0812">Transmembrane</keyword>
<dbReference type="InterPro" id="IPR018639">
    <property type="entry name" value="DUF2062"/>
</dbReference>
<feature type="transmembrane region" description="Helical" evidence="1">
    <location>
        <begin position="80"/>
        <end position="105"/>
    </location>
</feature>
<name>A0A5B8I4S8_9RHOB</name>
<organism evidence="3 4">
    <name type="scientific">Qingshengfaniella alkalisoli</name>
    <dbReference type="NCBI Taxonomy" id="2599296"/>
    <lineage>
        <taxon>Bacteria</taxon>
        <taxon>Pseudomonadati</taxon>
        <taxon>Pseudomonadota</taxon>
        <taxon>Alphaproteobacteria</taxon>
        <taxon>Rhodobacterales</taxon>
        <taxon>Paracoccaceae</taxon>
        <taxon>Qingshengfaniella</taxon>
    </lineage>
</organism>
<keyword evidence="1" id="KW-0472">Membrane</keyword>
<dbReference type="PANTHER" id="PTHR40547:SF1">
    <property type="entry name" value="SLL0298 PROTEIN"/>
    <property type="match status" value="1"/>
</dbReference>
<dbReference type="OrthoDB" id="7360463at2"/>
<evidence type="ECO:0000256" key="1">
    <source>
        <dbReference type="SAM" id="Phobius"/>
    </source>
</evidence>
<keyword evidence="1" id="KW-1133">Transmembrane helix</keyword>
<dbReference type="RefSeq" id="WP_146362573.1">
    <property type="nucleotide sequence ID" value="NZ_CP042261.1"/>
</dbReference>
<dbReference type="EMBL" id="CP042261">
    <property type="protein sequence ID" value="QDY68189.1"/>
    <property type="molecule type" value="Genomic_DNA"/>
</dbReference>
<feature type="transmembrane region" description="Helical" evidence="1">
    <location>
        <begin position="159"/>
        <end position="179"/>
    </location>
</feature>
<keyword evidence="4" id="KW-1185">Reference proteome</keyword>
<dbReference type="KEGG" id="lit:FPZ52_00100"/>
<feature type="transmembrane region" description="Helical" evidence="1">
    <location>
        <begin position="46"/>
        <end position="68"/>
    </location>
</feature>
<evidence type="ECO:0000313" key="4">
    <source>
        <dbReference type="Proteomes" id="UP000318483"/>
    </source>
</evidence>
<gene>
    <name evidence="3" type="ORF">FPZ52_00100</name>
</gene>
<dbReference type="Pfam" id="PF09835">
    <property type="entry name" value="DUF2062"/>
    <property type="match status" value="1"/>
</dbReference>
<feature type="domain" description="DUF2062" evidence="2">
    <location>
        <begin position="27"/>
        <end position="192"/>
    </location>
</feature>
<evidence type="ECO:0000259" key="2">
    <source>
        <dbReference type="Pfam" id="PF09835"/>
    </source>
</evidence>
<accession>A0A5B8I4S8</accession>
<protein>
    <submittedName>
        <fullName evidence="3">DUF2062 domain-containing protein</fullName>
    </submittedName>
</protein>
<dbReference type="PANTHER" id="PTHR40547">
    <property type="entry name" value="SLL0298 PROTEIN"/>
    <property type="match status" value="1"/>
</dbReference>
<sequence>MVFKRRNKRSYLQIAQDTVYPRGGWGRAFSYLGYRVRRLPDQPHRIARGVAAGVFVSFSPLFGLHFIYAGLIALLLRGNVIAAMVATFVGNPITFPFIAAVSIYVGEHVLGLETTVPMSQIFGATSHAFGEVWVNLTNILTGQPTHWERLKVFFTGVFLPYYIGGLIPGVIAGAVSYYLTCPIVEAYQKRRAKMLRERLQARLKAKLAHDKALTTE</sequence>
<reference evidence="3 4" key="1">
    <citation type="submission" date="2019-07" db="EMBL/GenBank/DDBJ databases">
        <title>Litoreibacter alkalisoli sp. nov., isolated from saline-alkaline soil.</title>
        <authorList>
            <person name="Wang S."/>
            <person name="Xu L."/>
            <person name="Xing Y.-T."/>
            <person name="Sun J.-Q."/>
        </authorList>
    </citation>
    <scope>NUCLEOTIDE SEQUENCE [LARGE SCALE GENOMIC DNA]</scope>
    <source>
        <strain evidence="3 4">LN3S51</strain>
    </source>
</reference>
<dbReference type="Proteomes" id="UP000318483">
    <property type="component" value="Chromosome"/>
</dbReference>
<evidence type="ECO:0000313" key="3">
    <source>
        <dbReference type="EMBL" id="QDY68189.1"/>
    </source>
</evidence>